<evidence type="ECO:0000256" key="1">
    <source>
        <dbReference type="SAM" id="MobiDB-lite"/>
    </source>
</evidence>
<dbReference type="AlphaFoldDB" id="A0A8H5D0L8"/>
<keyword evidence="3" id="KW-1185">Reference proteome</keyword>
<feature type="compositionally biased region" description="Basic and acidic residues" evidence="1">
    <location>
        <begin position="259"/>
        <end position="295"/>
    </location>
</feature>
<dbReference type="Proteomes" id="UP000559027">
    <property type="component" value="Unassembled WGS sequence"/>
</dbReference>
<proteinExistence type="predicted"/>
<sequence length="403" mass="45974">MPTQPTQPQGTASPDLSFSSPLNHAIHIRRLHRQLIDEMKCFEAAWGNDADSNYQNHYLEDMHKALIYLKQMMDFEGPSNAPPQTRSPSKILDEKWCQTSNVSSQMASQPLYEPTLPVTKPYSASSSKKGKKPSIDSTPKTKPDGVTGNLSHSHTAIQTDVSTSIAQGRSKGKGRATHSENAPTQNADAAGPAAHLNNSADNIEQPELTKKDPEEDERLLVHQEFKRNYTVVGPITSDTPRYQPPPMHPPIYPPRYHLRRVDPYPSYDERQMSRPKENQNGRRESIHRHDSEPRRRGSLGSEALRNGEGSSRDRSTHGYDRLLQNRERERKHYDLSSSHKDDPSRPYPRSPFAEKCTGPRNGAERDKDTYGGQRHSTLKRPRRDEEEEEKERSLRSQKRHRRE</sequence>
<feature type="region of interest" description="Disordered" evidence="1">
    <location>
        <begin position="231"/>
        <end position="403"/>
    </location>
</feature>
<feature type="region of interest" description="Disordered" evidence="1">
    <location>
        <begin position="105"/>
        <end position="197"/>
    </location>
</feature>
<gene>
    <name evidence="2" type="ORF">D9756_009086</name>
</gene>
<evidence type="ECO:0000313" key="2">
    <source>
        <dbReference type="EMBL" id="KAF5349987.1"/>
    </source>
</evidence>
<dbReference type="EMBL" id="JAACJO010000015">
    <property type="protein sequence ID" value="KAF5349987.1"/>
    <property type="molecule type" value="Genomic_DNA"/>
</dbReference>
<reference evidence="2 3" key="1">
    <citation type="journal article" date="2020" name="ISME J.">
        <title>Uncovering the hidden diversity of litter-decomposition mechanisms in mushroom-forming fungi.</title>
        <authorList>
            <person name="Floudas D."/>
            <person name="Bentzer J."/>
            <person name="Ahren D."/>
            <person name="Johansson T."/>
            <person name="Persson P."/>
            <person name="Tunlid A."/>
        </authorList>
    </citation>
    <scope>NUCLEOTIDE SEQUENCE [LARGE SCALE GENOMIC DNA]</scope>
    <source>
        <strain evidence="2 3">CBS 146.42</strain>
    </source>
</reference>
<protein>
    <submittedName>
        <fullName evidence="2">Uncharacterized protein</fullName>
    </submittedName>
</protein>
<feature type="compositionally biased region" description="Polar residues" evidence="1">
    <location>
        <begin position="148"/>
        <end position="167"/>
    </location>
</feature>
<comment type="caution">
    <text evidence="2">The sequence shown here is derived from an EMBL/GenBank/DDBJ whole genome shotgun (WGS) entry which is preliminary data.</text>
</comment>
<feature type="compositionally biased region" description="Basic and acidic residues" evidence="1">
    <location>
        <begin position="310"/>
        <end position="344"/>
    </location>
</feature>
<organism evidence="2 3">
    <name type="scientific">Leucocoprinus leucothites</name>
    <dbReference type="NCBI Taxonomy" id="201217"/>
    <lineage>
        <taxon>Eukaryota</taxon>
        <taxon>Fungi</taxon>
        <taxon>Dikarya</taxon>
        <taxon>Basidiomycota</taxon>
        <taxon>Agaricomycotina</taxon>
        <taxon>Agaricomycetes</taxon>
        <taxon>Agaricomycetidae</taxon>
        <taxon>Agaricales</taxon>
        <taxon>Agaricineae</taxon>
        <taxon>Agaricaceae</taxon>
        <taxon>Leucocoprinus</taxon>
    </lineage>
</organism>
<name>A0A8H5D0L8_9AGAR</name>
<feature type="compositionally biased region" description="Pro residues" evidence="1">
    <location>
        <begin position="242"/>
        <end position="253"/>
    </location>
</feature>
<accession>A0A8H5D0L8</accession>
<evidence type="ECO:0000313" key="3">
    <source>
        <dbReference type="Proteomes" id="UP000559027"/>
    </source>
</evidence>